<reference evidence="4" key="1">
    <citation type="submission" date="2023-07" db="EMBL/GenBank/DDBJ databases">
        <authorList>
            <consortium name="CYATHOMIX"/>
        </authorList>
    </citation>
    <scope>NUCLEOTIDE SEQUENCE</scope>
    <source>
        <strain evidence="4">N/A</strain>
    </source>
</reference>
<dbReference type="CDD" id="cd12363">
    <property type="entry name" value="RRM_TRA2"/>
    <property type="match status" value="1"/>
</dbReference>
<dbReference type="Pfam" id="PF00076">
    <property type="entry name" value="RRM_1"/>
    <property type="match status" value="1"/>
</dbReference>
<dbReference type="SMART" id="SM00360">
    <property type="entry name" value="RRM"/>
    <property type="match status" value="1"/>
</dbReference>
<name>A0AA36GSH3_CYLNA</name>
<evidence type="ECO:0000256" key="2">
    <source>
        <dbReference type="SAM" id="MobiDB-lite"/>
    </source>
</evidence>
<gene>
    <name evidence="4" type="ORF">CYNAS_LOCUS9480</name>
</gene>
<evidence type="ECO:0000313" key="5">
    <source>
        <dbReference type="Proteomes" id="UP001176961"/>
    </source>
</evidence>
<dbReference type="InterPro" id="IPR012677">
    <property type="entry name" value="Nucleotide-bd_a/b_plait_sf"/>
</dbReference>
<proteinExistence type="predicted"/>
<dbReference type="AlphaFoldDB" id="A0AA36GSH3"/>
<dbReference type="InterPro" id="IPR050441">
    <property type="entry name" value="RBM"/>
</dbReference>
<feature type="compositionally biased region" description="Low complexity" evidence="2">
    <location>
        <begin position="200"/>
        <end position="210"/>
    </location>
</feature>
<dbReference type="Pfam" id="PF15375">
    <property type="entry name" value="FSAF1"/>
    <property type="match status" value="1"/>
</dbReference>
<feature type="compositionally biased region" description="Basic and acidic residues" evidence="2">
    <location>
        <begin position="276"/>
        <end position="295"/>
    </location>
</feature>
<feature type="domain" description="RRM" evidence="3">
    <location>
        <begin position="311"/>
        <end position="389"/>
    </location>
</feature>
<evidence type="ECO:0000313" key="4">
    <source>
        <dbReference type="EMBL" id="CAJ0597497.1"/>
    </source>
</evidence>
<protein>
    <recommendedName>
        <fullName evidence="3">RRM domain-containing protein</fullName>
    </recommendedName>
</protein>
<dbReference type="EMBL" id="CATQJL010000223">
    <property type="protein sequence ID" value="CAJ0597497.1"/>
    <property type="molecule type" value="Genomic_DNA"/>
</dbReference>
<dbReference type="Proteomes" id="UP001176961">
    <property type="component" value="Unassembled WGS sequence"/>
</dbReference>
<dbReference type="SUPFAM" id="SSF54928">
    <property type="entry name" value="RNA-binding domain, RBD"/>
    <property type="match status" value="1"/>
</dbReference>
<keyword evidence="5" id="KW-1185">Reference proteome</keyword>
<feature type="region of interest" description="Disordered" evidence="2">
    <location>
        <begin position="154"/>
        <end position="309"/>
    </location>
</feature>
<dbReference type="GO" id="GO:0003723">
    <property type="term" value="F:RNA binding"/>
    <property type="evidence" value="ECO:0007669"/>
    <property type="project" value="UniProtKB-UniRule"/>
</dbReference>
<dbReference type="InterPro" id="IPR000504">
    <property type="entry name" value="RRM_dom"/>
</dbReference>
<sequence>MDDSWGCEQGFFEASPFGGSQSLSELVEGLVARKANGSDAADYTNPANDGVQVVPCVIRKKLRFAPKILKKKSTLNKVSSEPNLKHVRFEVEQLLAREGNVEDRNVARERLVVSLGGNAPKGAPVNYKVLKEQRKKQKSDEAKKAKEMRSLLQYHHHKAKSRRHYFVIRMPRSRSRSMSRSRSRSRSGSPAKNGNGVRVRSMSRTASRSGSRTRSRSPVKSYSPRDRRERSRSPARRSRSRSPSRRGRRSSRSPSRSVSRSPRRDSRRSRSRSPRRRDSYARSRRDSDDRYDRSGGWRGRRSRRDDPDPSRCLGCFNLSVYTTEKDLRELFGEFGEIEKVELVYDHPTGRSRGFGFVYFERLEDACTARDKLSGQEIDGHKIRVDYSLTKRAHTPTPGQYMGAIRGSRRNYGYGSGGYRSERRESYRDGYAGRSSRRRTPSPPRRERHRSRSYD</sequence>
<accession>A0AA36GSH3</accession>
<comment type="caution">
    <text evidence="4">The sequence shown here is derived from an EMBL/GenBank/DDBJ whole genome shotgun (WGS) entry which is preliminary data.</text>
</comment>
<dbReference type="InterPro" id="IPR035979">
    <property type="entry name" value="RBD_domain_sf"/>
</dbReference>
<dbReference type="Gene3D" id="3.30.70.330">
    <property type="match status" value="1"/>
</dbReference>
<dbReference type="PANTHER" id="PTHR48034">
    <property type="entry name" value="TRANSFORMER-2 SEX-DETERMINING PROTEIN-RELATED"/>
    <property type="match status" value="1"/>
</dbReference>
<keyword evidence="1" id="KW-0694">RNA-binding</keyword>
<dbReference type="InterPro" id="IPR027973">
    <property type="entry name" value="FSAF1-like"/>
</dbReference>
<feature type="compositionally biased region" description="Basic residues" evidence="2">
    <location>
        <begin position="233"/>
        <end position="251"/>
    </location>
</feature>
<dbReference type="PROSITE" id="PS50102">
    <property type="entry name" value="RRM"/>
    <property type="match status" value="1"/>
</dbReference>
<feature type="compositionally biased region" description="Basic and acidic residues" evidence="2">
    <location>
        <begin position="223"/>
        <end position="232"/>
    </location>
</feature>
<feature type="compositionally biased region" description="Basic residues" evidence="2">
    <location>
        <begin position="434"/>
        <end position="454"/>
    </location>
</feature>
<organism evidence="4 5">
    <name type="scientific">Cylicocyclus nassatus</name>
    <name type="common">Nematode worm</name>
    <dbReference type="NCBI Taxonomy" id="53992"/>
    <lineage>
        <taxon>Eukaryota</taxon>
        <taxon>Metazoa</taxon>
        <taxon>Ecdysozoa</taxon>
        <taxon>Nematoda</taxon>
        <taxon>Chromadorea</taxon>
        <taxon>Rhabditida</taxon>
        <taxon>Rhabditina</taxon>
        <taxon>Rhabditomorpha</taxon>
        <taxon>Strongyloidea</taxon>
        <taxon>Strongylidae</taxon>
        <taxon>Cylicocyclus</taxon>
    </lineage>
</organism>
<evidence type="ECO:0000256" key="1">
    <source>
        <dbReference type="PROSITE-ProRule" id="PRU00176"/>
    </source>
</evidence>
<feature type="region of interest" description="Disordered" evidence="2">
    <location>
        <begin position="396"/>
        <end position="454"/>
    </location>
</feature>
<evidence type="ECO:0000259" key="3">
    <source>
        <dbReference type="PROSITE" id="PS50102"/>
    </source>
</evidence>
<feature type="compositionally biased region" description="Basic residues" evidence="2">
    <location>
        <begin position="265"/>
        <end position="275"/>
    </location>
</feature>
<feature type="compositionally biased region" description="Basic residues" evidence="2">
    <location>
        <begin position="154"/>
        <end position="185"/>
    </location>
</feature>